<dbReference type="InterPro" id="IPR033349">
    <property type="entry name" value="ATRIP"/>
</dbReference>
<name>A0A210QSC5_MIZYE</name>
<feature type="compositionally biased region" description="Basic and acidic residues" evidence="1">
    <location>
        <begin position="354"/>
        <end position="364"/>
    </location>
</feature>
<dbReference type="Proteomes" id="UP000242188">
    <property type="component" value="Unassembled WGS sequence"/>
</dbReference>
<feature type="region of interest" description="Disordered" evidence="1">
    <location>
        <begin position="661"/>
        <end position="699"/>
    </location>
</feature>
<feature type="region of interest" description="Disordered" evidence="1">
    <location>
        <begin position="317"/>
        <end position="372"/>
    </location>
</feature>
<feature type="region of interest" description="Disordered" evidence="1">
    <location>
        <begin position="451"/>
        <end position="474"/>
    </location>
</feature>
<dbReference type="STRING" id="6573.A0A210QSC5"/>
<reference evidence="2 3" key="1">
    <citation type="journal article" date="2017" name="Nat. Ecol. Evol.">
        <title>Scallop genome provides insights into evolution of bilaterian karyotype and development.</title>
        <authorList>
            <person name="Wang S."/>
            <person name="Zhang J."/>
            <person name="Jiao W."/>
            <person name="Li J."/>
            <person name="Xun X."/>
            <person name="Sun Y."/>
            <person name="Guo X."/>
            <person name="Huan P."/>
            <person name="Dong B."/>
            <person name="Zhang L."/>
            <person name="Hu X."/>
            <person name="Sun X."/>
            <person name="Wang J."/>
            <person name="Zhao C."/>
            <person name="Wang Y."/>
            <person name="Wang D."/>
            <person name="Huang X."/>
            <person name="Wang R."/>
            <person name="Lv J."/>
            <person name="Li Y."/>
            <person name="Zhang Z."/>
            <person name="Liu B."/>
            <person name="Lu W."/>
            <person name="Hui Y."/>
            <person name="Liang J."/>
            <person name="Zhou Z."/>
            <person name="Hou R."/>
            <person name="Li X."/>
            <person name="Liu Y."/>
            <person name="Li H."/>
            <person name="Ning X."/>
            <person name="Lin Y."/>
            <person name="Zhao L."/>
            <person name="Xing Q."/>
            <person name="Dou J."/>
            <person name="Li Y."/>
            <person name="Mao J."/>
            <person name="Guo H."/>
            <person name="Dou H."/>
            <person name="Li T."/>
            <person name="Mu C."/>
            <person name="Jiang W."/>
            <person name="Fu Q."/>
            <person name="Fu X."/>
            <person name="Miao Y."/>
            <person name="Liu J."/>
            <person name="Yu Q."/>
            <person name="Li R."/>
            <person name="Liao H."/>
            <person name="Li X."/>
            <person name="Kong Y."/>
            <person name="Jiang Z."/>
            <person name="Chourrout D."/>
            <person name="Li R."/>
            <person name="Bao Z."/>
        </authorList>
    </citation>
    <scope>NUCLEOTIDE SEQUENCE [LARGE SCALE GENOMIC DNA]</scope>
    <source>
        <strain evidence="2 3">PY_sf001</strain>
    </source>
</reference>
<dbReference type="GO" id="GO:0000077">
    <property type="term" value="P:DNA damage checkpoint signaling"/>
    <property type="evidence" value="ECO:0007669"/>
    <property type="project" value="InterPro"/>
</dbReference>
<feature type="compositionally biased region" description="Polar residues" evidence="1">
    <location>
        <begin position="47"/>
        <end position="62"/>
    </location>
</feature>
<gene>
    <name evidence="2" type="ORF">KP79_PYT11706</name>
</gene>
<feature type="compositionally biased region" description="Polar residues" evidence="1">
    <location>
        <begin position="88"/>
        <end position="97"/>
    </location>
</feature>
<feature type="compositionally biased region" description="Low complexity" evidence="1">
    <location>
        <begin position="689"/>
        <end position="699"/>
    </location>
</feature>
<organism evidence="2 3">
    <name type="scientific">Mizuhopecten yessoensis</name>
    <name type="common">Japanese scallop</name>
    <name type="synonym">Patinopecten yessoensis</name>
    <dbReference type="NCBI Taxonomy" id="6573"/>
    <lineage>
        <taxon>Eukaryota</taxon>
        <taxon>Metazoa</taxon>
        <taxon>Spiralia</taxon>
        <taxon>Lophotrochozoa</taxon>
        <taxon>Mollusca</taxon>
        <taxon>Bivalvia</taxon>
        <taxon>Autobranchia</taxon>
        <taxon>Pteriomorphia</taxon>
        <taxon>Pectinida</taxon>
        <taxon>Pectinoidea</taxon>
        <taxon>Pectinidae</taxon>
        <taxon>Mizuhopecten</taxon>
    </lineage>
</organism>
<feature type="region of interest" description="Disordered" evidence="1">
    <location>
        <begin position="533"/>
        <end position="554"/>
    </location>
</feature>
<evidence type="ECO:0000256" key="1">
    <source>
        <dbReference type="SAM" id="MobiDB-lite"/>
    </source>
</evidence>
<feature type="region of interest" description="Disordered" evidence="1">
    <location>
        <begin position="1"/>
        <end position="29"/>
    </location>
</feature>
<feature type="compositionally biased region" description="Low complexity" evidence="1">
    <location>
        <begin position="105"/>
        <end position="165"/>
    </location>
</feature>
<feature type="compositionally biased region" description="Polar residues" evidence="1">
    <location>
        <begin position="173"/>
        <end position="189"/>
    </location>
</feature>
<feature type="compositionally biased region" description="Polar residues" evidence="1">
    <location>
        <begin position="665"/>
        <end position="675"/>
    </location>
</feature>
<accession>A0A210QSC5</accession>
<dbReference type="GO" id="GO:0006281">
    <property type="term" value="P:DNA repair"/>
    <property type="evidence" value="ECO:0007669"/>
    <property type="project" value="TreeGrafter"/>
</dbReference>
<dbReference type="PANTHER" id="PTHR28594">
    <property type="entry name" value="ATR-INTERACTING PROTEIN"/>
    <property type="match status" value="1"/>
</dbReference>
<evidence type="ECO:0000313" key="2">
    <source>
        <dbReference type="EMBL" id="OWF51643.1"/>
    </source>
</evidence>
<protein>
    <submittedName>
        <fullName evidence="2">ATR-interacting protein</fullName>
    </submittedName>
</protein>
<feature type="compositionally biased region" description="Basic residues" evidence="1">
    <location>
        <begin position="1"/>
        <end position="10"/>
    </location>
</feature>
<feature type="compositionally biased region" description="Basic and acidic residues" evidence="1">
    <location>
        <begin position="241"/>
        <end position="263"/>
    </location>
</feature>
<feature type="compositionally biased region" description="Acidic residues" evidence="1">
    <location>
        <begin position="20"/>
        <end position="29"/>
    </location>
</feature>
<dbReference type="OrthoDB" id="6428926at2759"/>
<keyword evidence="3" id="KW-1185">Reference proteome</keyword>
<dbReference type="EMBL" id="NEDP02002179">
    <property type="protein sequence ID" value="OWF51643.1"/>
    <property type="molecule type" value="Genomic_DNA"/>
</dbReference>
<dbReference type="PANTHER" id="PTHR28594:SF1">
    <property type="entry name" value="ATR-INTERACTING PROTEIN"/>
    <property type="match status" value="1"/>
</dbReference>
<evidence type="ECO:0000313" key="3">
    <source>
        <dbReference type="Proteomes" id="UP000242188"/>
    </source>
</evidence>
<comment type="caution">
    <text evidence="2">The sequence shown here is derived from an EMBL/GenBank/DDBJ whole genome shotgun (WGS) entry which is preliminary data.</text>
</comment>
<feature type="region of interest" description="Disordered" evidence="1">
    <location>
        <begin position="47"/>
        <end position="203"/>
    </location>
</feature>
<proteinExistence type="predicted"/>
<sequence length="977" mass="107293">MERQPASKRRKTEDGYQGEITEEDEWDDDDFDLQLTQAELEHMDTIASQAITQPTGISNQAMQVKMQPVVRADPDQSQSSSGHRKSANPISLSSGSHGSFVKPQNLSRSNSSSSSRNTSSSSSLRNTSNSMSSYSSSSSYPVTPKSASSHPSSSSLKSESSLEMSVGQMARRPSTSGATQSDSQNQEVGTGSVRGNVDRHRMDNTDISVQLQEIKKELSNKDGEIKILRDTLQKKEGEITQAKKERMQTIEQQRREQSEREKNLQVSLDRQTTQLQFKERDIAELHERCRSLESRQQQNEGSNIGGSPRKVVVLQHSPTPNKDRSPVGNVNFPTKRSFMADDRSPKGKSRLSTVHKEDKEKGTRDIGTCTVGDPPTVTTSAIPTSVTRCLRRRLFLSTADHSRGLLTGSQLVSSLLETFPCGGGVDQGIVGLLHPHTGSCDLQRLHFDRDSSNSMLSPLPNRLRPSDSKTSPKQLISVGSSEHRTLALQGIQTLLHNKQCEDIFSDRVNSTRRVLPFTTGVLISLVQTNAAPNKSVTKAPDQADSSDDRRPSDQEIPIDQGAVLLLPLLADYLGHYLDLLSCAVEASPPSPSSSRGGSSSLDSSVESLSSSLSLLLRDSALFANNLEALALAALSILHKLVSYCPSVRAILLESPESLTHESAKDTATAQVTDQDGSGDKSNTHEPCVSSSGSCSNSQGSDIHKYVEDVYILRKIFSLANPGQEAHRYSVHVVERALDILTVLATHLVEDQVPQLLPVLHNSVLANCLDCENDRSVVVRGLTLLTALVKFNSFVSSLYVGPDGCLLCLLYNVCSGPMDKVSTEYCLQASSQFFHCLNNIISVHKGGAVLLLKSDCRCSVQVIRTVVVVLRRLLVLYEEGEKEGCEGQDNVLVLLRQGLLLLHSLYQRDEHFVDHHYLVEHQYVRLIIGLTNVFKHLTANHSPELSALGELWDFDEDYNELSQESEGDEDDIQQMDIS</sequence>
<feature type="region of interest" description="Disordered" evidence="1">
    <location>
        <begin position="241"/>
        <end position="266"/>
    </location>
</feature>
<dbReference type="AlphaFoldDB" id="A0A210QSC5"/>